<accession>A0A183HRK3</accession>
<protein>
    <submittedName>
        <fullName evidence="4">Non-specific lethal 2 homolog</fullName>
    </submittedName>
</protein>
<sequence>LDTESDDAKCSSSHAGQKCGSGDVEADNDLFAILKKKIKRQVPRKRLRYLRRIRRQLSYFLQMHEVKEMSSRLPPTTKYEDIFGKHQQQQQQQPHQHQQQQQQQQSQQ</sequence>
<evidence type="ECO:0000256" key="1">
    <source>
        <dbReference type="SAM" id="MobiDB-lite"/>
    </source>
</evidence>
<keyword evidence="3" id="KW-1185">Reference proteome</keyword>
<dbReference type="Proteomes" id="UP000267606">
    <property type="component" value="Unassembled WGS sequence"/>
</dbReference>
<feature type="compositionally biased region" description="Low complexity" evidence="1">
    <location>
        <begin position="86"/>
        <end position="108"/>
    </location>
</feature>
<feature type="region of interest" description="Disordered" evidence="1">
    <location>
        <begin position="68"/>
        <end position="108"/>
    </location>
</feature>
<evidence type="ECO:0000313" key="3">
    <source>
        <dbReference type="Proteomes" id="UP000267606"/>
    </source>
</evidence>
<reference evidence="2 3" key="2">
    <citation type="submission" date="2018-11" db="EMBL/GenBank/DDBJ databases">
        <authorList>
            <consortium name="Pathogen Informatics"/>
        </authorList>
    </citation>
    <scope>NUCLEOTIDE SEQUENCE [LARGE SCALE GENOMIC DNA]</scope>
</reference>
<reference evidence="4" key="1">
    <citation type="submission" date="2016-06" db="UniProtKB">
        <authorList>
            <consortium name="WormBaseParasite"/>
        </authorList>
    </citation>
    <scope>IDENTIFICATION</scope>
</reference>
<gene>
    <name evidence="2" type="ORF">OFLC_LOCUS10116</name>
</gene>
<evidence type="ECO:0000313" key="4">
    <source>
        <dbReference type="WBParaSite" id="OFLC_0001011401-mRNA-1"/>
    </source>
</evidence>
<organism evidence="4">
    <name type="scientific">Onchocerca flexuosa</name>
    <dbReference type="NCBI Taxonomy" id="387005"/>
    <lineage>
        <taxon>Eukaryota</taxon>
        <taxon>Metazoa</taxon>
        <taxon>Ecdysozoa</taxon>
        <taxon>Nematoda</taxon>
        <taxon>Chromadorea</taxon>
        <taxon>Rhabditida</taxon>
        <taxon>Spirurina</taxon>
        <taxon>Spiruromorpha</taxon>
        <taxon>Filarioidea</taxon>
        <taxon>Onchocercidae</taxon>
        <taxon>Onchocerca</taxon>
    </lineage>
</organism>
<evidence type="ECO:0000313" key="2">
    <source>
        <dbReference type="EMBL" id="VDO65940.1"/>
    </source>
</evidence>
<proteinExistence type="predicted"/>
<feature type="region of interest" description="Disordered" evidence="1">
    <location>
        <begin position="1"/>
        <end position="22"/>
    </location>
</feature>
<dbReference type="AlphaFoldDB" id="A0A183HRK3"/>
<dbReference type="EMBL" id="UZAJ01013162">
    <property type="protein sequence ID" value="VDO65940.1"/>
    <property type="molecule type" value="Genomic_DNA"/>
</dbReference>
<dbReference type="WBParaSite" id="OFLC_0001011401-mRNA-1">
    <property type="protein sequence ID" value="OFLC_0001011401-mRNA-1"/>
    <property type="gene ID" value="OFLC_0001011401"/>
</dbReference>
<name>A0A183HRK3_9BILA</name>